<dbReference type="InterPro" id="IPR002772">
    <property type="entry name" value="Glyco_hydro_3_C"/>
</dbReference>
<evidence type="ECO:0000256" key="7">
    <source>
        <dbReference type="ARBA" id="ARBA00023180"/>
    </source>
</evidence>
<dbReference type="Pfam" id="PF01915">
    <property type="entry name" value="Glyco_hydro_3_C"/>
    <property type="match status" value="1"/>
</dbReference>
<dbReference type="EMBL" id="JATN01000311">
    <property type="protein sequence ID" value="EUC65478.1"/>
    <property type="molecule type" value="Genomic_DNA"/>
</dbReference>
<dbReference type="Pfam" id="PF14310">
    <property type="entry name" value="Fn3-like"/>
    <property type="match status" value="1"/>
</dbReference>
<evidence type="ECO:0000256" key="6">
    <source>
        <dbReference type="ARBA" id="ARBA00023001"/>
    </source>
</evidence>
<dbReference type="PRINTS" id="PR00133">
    <property type="entry name" value="GLHYDRLASE3"/>
</dbReference>
<accession>X8JR49</accession>
<keyword evidence="5 12" id="KW-0378">Hydrolase</keyword>
<gene>
    <name evidence="12" type="ORF">RSOL_446740</name>
</gene>
<dbReference type="InterPro" id="IPR001764">
    <property type="entry name" value="Glyco_hydro_3_N"/>
</dbReference>
<dbReference type="Gene3D" id="2.60.40.10">
    <property type="entry name" value="Immunoglobulins"/>
    <property type="match status" value="1"/>
</dbReference>
<evidence type="ECO:0000256" key="8">
    <source>
        <dbReference type="ARBA" id="ARBA00023277"/>
    </source>
</evidence>
<dbReference type="SUPFAM" id="SSF51445">
    <property type="entry name" value="(Trans)glycosidases"/>
    <property type="match status" value="1"/>
</dbReference>
<dbReference type="SMART" id="SM01217">
    <property type="entry name" value="Fn3_like"/>
    <property type="match status" value="1"/>
</dbReference>
<proteinExistence type="inferred from homology"/>
<evidence type="ECO:0000256" key="4">
    <source>
        <dbReference type="ARBA" id="ARBA00012744"/>
    </source>
</evidence>
<name>X8JR49_9AGAM</name>
<evidence type="ECO:0000259" key="11">
    <source>
        <dbReference type="SMART" id="SM01217"/>
    </source>
</evidence>
<dbReference type="InterPro" id="IPR017853">
    <property type="entry name" value="GH"/>
</dbReference>
<dbReference type="GO" id="GO:0008422">
    <property type="term" value="F:beta-glucosidase activity"/>
    <property type="evidence" value="ECO:0007669"/>
    <property type="project" value="UniProtKB-EC"/>
</dbReference>
<keyword evidence="7" id="KW-0325">Glycoprotein</keyword>
<comment type="catalytic activity">
    <reaction evidence="1">
        <text>Hydrolysis of terminal, non-reducing beta-D-glucosyl residues with release of beta-D-glucose.</text>
        <dbReference type="EC" id="3.2.1.21"/>
    </reaction>
</comment>
<dbReference type="OrthoDB" id="416222at2759"/>
<dbReference type="FunFam" id="3.40.50.1700:FF:000003">
    <property type="entry name" value="Probable beta-glucosidase"/>
    <property type="match status" value="1"/>
</dbReference>
<evidence type="ECO:0000256" key="10">
    <source>
        <dbReference type="ARBA" id="ARBA00023326"/>
    </source>
</evidence>
<keyword evidence="10" id="KW-0624">Polysaccharide degradation</keyword>
<keyword evidence="9" id="KW-0326">Glycosidase</keyword>
<dbReference type="Gene3D" id="3.20.20.300">
    <property type="entry name" value="Glycoside hydrolase, family 3, N-terminal domain"/>
    <property type="match status" value="1"/>
</dbReference>
<dbReference type="PANTHER" id="PTHR42715">
    <property type="entry name" value="BETA-GLUCOSIDASE"/>
    <property type="match status" value="1"/>
</dbReference>
<evidence type="ECO:0000256" key="5">
    <source>
        <dbReference type="ARBA" id="ARBA00022801"/>
    </source>
</evidence>
<dbReference type="AlphaFoldDB" id="X8JR49"/>
<comment type="caution">
    <text evidence="12">The sequence shown here is derived from an EMBL/GenBank/DDBJ whole genome shotgun (WGS) entry which is preliminary data.</text>
</comment>
<reference evidence="13" key="1">
    <citation type="journal article" date="2014" name="Genome Announc.">
        <title>Draft genome sequence of the plant-pathogenic soil fungus Rhizoctonia solani anastomosis group 3 strain Rhs1AP.</title>
        <authorList>
            <person name="Cubeta M.A."/>
            <person name="Thomas E."/>
            <person name="Dean R.A."/>
            <person name="Jabaji S."/>
            <person name="Neate S.M."/>
            <person name="Tavantzis S."/>
            <person name="Toda T."/>
            <person name="Vilgalys R."/>
            <person name="Bharathan N."/>
            <person name="Fedorova-Abrams N."/>
            <person name="Pakala S.B."/>
            <person name="Pakala S.M."/>
            <person name="Zafar N."/>
            <person name="Joardar V."/>
            <person name="Losada L."/>
            <person name="Nierman W.C."/>
        </authorList>
    </citation>
    <scope>NUCLEOTIDE SEQUENCE [LARGE SCALE GENOMIC DNA]</scope>
    <source>
        <strain evidence="13">AG-3</strain>
    </source>
</reference>
<comment type="similarity">
    <text evidence="3">Belongs to the glycosyl hydrolase 3 family.</text>
</comment>
<dbReference type="Proteomes" id="UP000030108">
    <property type="component" value="Unassembled WGS sequence"/>
</dbReference>
<dbReference type="GO" id="GO:0030245">
    <property type="term" value="P:cellulose catabolic process"/>
    <property type="evidence" value="ECO:0007669"/>
    <property type="project" value="UniProtKB-KW"/>
</dbReference>
<keyword evidence="6" id="KW-0136">Cellulose degradation</keyword>
<protein>
    <recommendedName>
        <fullName evidence="4">beta-glucosidase</fullName>
        <ecNumber evidence="4">3.2.1.21</ecNumber>
    </recommendedName>
</protein>
<sequence>MDSDPLAASTDMSVASVALTTATPKSTTIGEWAAAITKAKEAVAKLTLSEKVSLGTGVQWQRGHCVGNTSAISSIDFPGLCLQDSPLGVRFADKVSVFPAGINVAATFNRNLMRKRGAALGAEFRGKGVHVTLGPAVNMTRVPAGGRNWEAFGADPYLAGEAAYETVIGIQSQGVQACAKHYINNEQEHFRQTSSSNVDDRTQHEIYLPPFLKAVQAGVASIMDAYNQVNGTYACENSHILNTILKSELGFQGYVMSDWWATHSGAASVNAGLDMTMPGDKTIGSGTTYFGSNLVNSVKKGEVSQNRIDDLATRILAAWYLLGQDSGYPDVNFDSWDSNDSFNKHINVQGDHKTLIRTIGAASTVLLKNKNVALPLKAPSTMAVIGSDAGPNPKGINSCTDRGCNHGILAQGWGSGTAEYPYLINPLDAIKNKASSIGVTVSSSLSDSDTNAAVNAARGKDVALVFISVDSGEGYITVEGNAGDRKNLHAWHNGDTLVEAVAAVNKNTIVVVHSVGPIIMESWINHANITAVLWAGLQGQEAGNAVVDVLWGAVNPSGRLPYTIAKSASDYSASVITSGEEIVQIPYTEGLKVDYRAFDANNIAPRFEFGFGLSYTTFEYSDLNITPGPSGGTQPTGPGSPLSSWLQGPWVKVTFTLKNTGTVAGTEIPQLYISPPASSGEPPNALKGFDSIYLQRGASTTVSMILSRYDLSYWNVTEQKWSLISGTTSVWIGPSSRSKKLTGSIAI</sequence>
<evidence type="ECO:0000313" key="12">
    <source>
        <dbReference type="EMBL" id="EUC65478.1"/>
    </source>
</evidence>
<evidence type="ECO:0000313" key="13">
    <source>
        <dbReference type="Proteomes" id="UP000030108"/>
    </source>
</evidence>
<evidence type="ECO:0000256" key="9">
    <source>
        <dbReference type="ARBA" id="ARBA00023295"/>
    </source>
</evidence>
<feature type="domain" description="Fibronectin type III-like" evidence="11">
    <location>
        <begin position="667"/>
        <end position="736"/>
    </location>
</feature>
<keyword evidence="8" id="KW-0119">Carbohydrate metabolism</keyword>
<evidence type="ECO:0000256" key="1">
    <source>
        <dbReference type="ARBA" id="ARBA00000448"/>
    </source>
</evidence>
<organism evidence="12 13">
    <name type="scientific">Rhizoctonia solani AG-3 Rhs1AP</name>
    <dbReference type="NCBI Taxonomy" id="1086054"/>
    <lineage>
        <taxon>Eukaryota</taxon>
        <taxon>Fungi</taxon>
        <taxon>Dikarya</taxon>
        <taxon>Basidiomycota</taxon>
        <taxon>Agaricomycotina</taxon>
        <taxon>Agaricomycetes</taxon>
        <taxon>Cantharellales</taxon>
        <taxon>Ceratobasidiaceae</taxon>
        <taxon>Rhizoctonia</taxon>
    </lineage>
</organism>
<dbReference type="Pfam" id="PF00933">
    <property type="entry name" value="Glyco_hydro_3"/>
    <property type="match status" value="1"/>
</dbReference>
<dbReference type="EC" id="3.2.1.21" evidence="4"/>
<dbReference type="SUPFAM" id="SSF52279">
    <property type="entry name" value="Beta-D-glucan exohydrolase, C-terminal domain"/>
    <property type="match status" value="1"/>
</dbReference>
<evidence type="ECO:0000256" key="3">
    <source>
        <dbReference type="ARBA" id="ARBA00005336"/>
    </source>
</evidence>
<dbReference type="PANTHER" id="PTHR42715:SF2">
    <property type="entry name" value="BETA-GLUCOSIDASE F-RELATED"/>
    <property type="match status" value="1"/>
</dbReference>
<dbReference type="InterPro" id="IPR013783">
    <property type="entry name" value="Ig-like_fold"/>
</dbReference>
<dbReference type="Gene3D" id="3.40.50.1700">
    <property type="entry name" value="Glycoside hydrolase family 3 C-terminal domain"/>
    <property type="match status" value="1"/>
</dbReference>
<comment type="pathway">
    <text evidence="2">Glycan metabolism; cellulose degradation.</text>
</comment>
<dbReference type="InterPro" id="IPR050288">
    <property type="entry name" value="Cellulose_deg_GH3"/>
</dbReference>
<dbReference type="InterPro" id="IPR026891">
    <property type="entry name" value="Fn3-like"/>
</dbReference>
<evidence type="ECO:0000256" key="2">
    <source>
        <dbReference type="ARBA" id="ARBA00004987"/>
    </source>
</evidence>
<dbReference type="InterPro" id="IPR036962">
    <property type="entry name" value="Glyco_hydro_3_N_sf"/>
</dbReference>
<dbReference type="FunFam" id="3.20.20.300:FF:000002">
    <property type="entry name" value="Probable beta-glucosidase"/>
    <property type="match status" value="1"/>
</dbReference>
<dbReference type="InterPro" id="IPR036881">
    <property type="entry name" value="Glyco_hydro_3_C_sf"/>
</dbReference>